<protein>
    <submittedName>
        <fullName evidence="7">TetR/AcrR family transcriptional regulator</fullName>
    </submittedName>
</protein>
<feature type="compositionally biased region" description="Basic and acidic residues" evidence="5">
    <location>
        <begin position="1"/>
        <end position="11"/>
    </location>
</feature>
<evidence type="ECO:0000256" key="5">
    <source>
        <dbReference type="SAM" id="MobiDB-lite"/>
    </source>
</evidence>
<dbReference type="InterPro" id="IPR001647">
    <property type="entry name" value="HTH_TetR"/>
</dbReference>
<dbReference type="Gene3D" id="1.10.357.10">
    <property type="entry name" value="Tetracycline Repressor, domain 2"/>
    <property type="match status" value="1"/>
</dbReference>
<evidence type="ECO:0000256" key="3">
    <source>
        <dbReference type="ARBA" id="ARBA00023163"/>
    </source>
</evidence>
<evidence type="ECO:0000256" key="2">
    <source>
        <dbReference type="ARBA" id="ARBA00023125"/>
    </source>
</evidence>
<dbReference type="PANTHER" id="PTHR30055">
    <property type="entry name" value="HTH-TYPE TRANSCRIPTIONAL REGULATOR RUTR"/>
    <property type="match status" value="1"/>
</dbReference>
<evidence type="ECO:0000256" key="4">
    <source>
        <dbReference type="PROSITE-ProRule" id="PRU00335"/>
    </source>
</evidence>
<dbReference type="InterPro" id="IPR011075">
    <property type="entry name" value="TetR_C"/>
</dbReference>
<keyword evidence="8" id="KW-1185">Reference proteome</keyword>
<accession>A0ABW0ZD67</accession>
<dbReference type="InterPro" id="IPR009057">
    <property type="entry name" value="Homeodomain-like_sf"/>
</dbReference>
<feature type="domain" description="HTH tetR-type" evidence="6">
    <location>
        <begin position="30"/>
        <end position="91"/>
    </location>
</feature>
<evidence type="ECO:0000313" key="7">
    <source>
        <dbReference type="EMBL" id="MFC5727486.1"/>
    </source>
</evidence>
<dbReference type="SUPFAM" id="SSF48498">
    <property type="entry name" value="Tetracyclin repressor-like, C-terminal domain"/>
    <property type="match status" value="1"/>
</dbReference>
<evidence type="ECO:0000259" key="6">
    <source>
        <dbReference type="PROSITE" id="PS50977"/>
    </source>
</evidence>
<evidence type="ECO:0000256" key="1">
    <source>
        <dbReference type="ARBA" id="ARBA00023015"/>
    </source>
</evidence>
<feature type="DNA-binding region" description="H-T-H motif" evidence="4">
    <location>
        <begin position="54"/>
        <end position="73"/>
    </location>
</feature>
<feature type="region of interest" description="Disordered" evidence="5">
    <location>
        <begin position="1"/>
        <end position="29"/>
    </location>
</feature>
<keyword evidence="3" id="KW-0804">Transcription</keyword>
<organism evidence="7 8">
    <name type="scientific">Nocardioides vastitatis</name>
    <dbReference type="NCBI Taxonomy" id="2568655"/>
    <lineage>
        <taxon>Bacteria</taxon>
        <taxon>Bacillati</taxon>
        <taxon>Actinomycetota</taxon>
        <taxon>Actinomycetes</taxon>
        <taxon>Propionibacteriales</taxon>
        <taxon>Nocardioidaceae</taxon>
        <taxon>Nocardioides</taxon>
    </lineage>
</organism>
<dbReference type="PROSITE" id="PS50977">
    <property type="entry name" value="HTH_TETR_2"/>
    <property type="match status" value="1"/>
</dbReference>
<keyword evidence="2 4" id="KW-0238">DNA-binding</keyword>
<evidence type="ECO:0000313" key="8">
    <source>
        <dbReference type="Proteomes" id="UP001596072"/>
    </source>
</evidence>
<name>A0ABW0ZD67_9ACTN</name>
<dbReference type="SUPFAM" id="SSF46689">
    <property type="entry name" value="Homeodomain-like"/>
    <property type="match status" value="1"/>
</dbReference>
<dbReference type="InterPro" id="IPR050109">
    <property type="entry name" value="HTH-type_TetR-like_transc_reg"/>
</dbReference>
<dbReference type="PANTHER" id="PTHR30055:SF148">
    <property type="entry name" value="TETR-FAMILY TRANSCRIPTIONAL REGULATOR"/>
    <property type="match status" value="1"/>
</dbReference>
<dbReference type="RefSeq" id="WP_168798184.1">
    <property type="nucleotide sequence ID" value="NZ_JBHSNS010000001.1"/>
</dbReference>
<dbReference type="InterPro" id="IPR036271">
    <property type="entry name" value="Tet_transcr_reg_TetR-rel_C_sf"/>
</dbReference>
<reference evidence="8" key="1">
    <citation type="journal article" date="2019" name="Int. J. Syst. Evol. Microbiol.">
        <title>The Global Catalogue of Microorganisms (GCM) 10K type strain sequencing project: providing services to taxonomists for standard genome sequencing and annotation.</title>
        <authorList>
            <consortium name="The Broad Institute Genomics Platform"/>
            <consortium name="The Broad Institute Genome Sequencing Center for Infectious Disease"/>
            <person name="Wu L."/>
            <person name="Ma J."/>
        </authorList>
    </citation>
    <scope>NUCLEOTIDE SEQUENCE [LARGE SCALE GENOMIC DNA]</scope>
    <source>
        <strain evidence="8">YIM 94188</strain>
    </source>
</reference>
<dbReference type="EMBL" id="JBHSNS010000001">
    <property type="protein sequence ID" value="MFC5727486.1"/>
    <property type="molecule type" value="Genomic_DNA"/>
</dbReference>
<keyword evidence="1" id="KW-0805">Transcription regulation</keyword>
<sequence>MTTSPRDHAEPATEPATEAAPPGPGRPRSEAVTRAILDAVLDLIAEQGSIASISMDAVAARSGTSKATVYRRWGSKEELVAAAVESIKAPPASNLPHLSVRDDLIRIGKAVRTDVSAKERRILKCIMIESDANPELRTHQERLMARRREAGIEVFRYWRDQGALRPDVDPELAAAQLVSPLLTIMVYGHYPSLRAPDLVERLVDQLLEGISAPR</sequence>
<gene>
    <name evidence="7" type="ORF">ACFPQB_01055</name>
</gene>
<dbReference type="Proteomes" id="UP001596072">
    <property type="component" value="Unassembled WGS sequence"/>
</dbReference>
<dbReference type="Pfam" id="PF00440">
    <property type="entry name" value="TetR_N"/>
    <property type="match status" value="1"/>
</dbReference>
<dbReference type="Pfam" id="PF16859">
    <property type="entry name" value="TetR_C_11"/>
    <property type="match status" value="1"/>
</dbReference>
<dbReference type="Gene3D" id="1.10.10.60">
    <property type="entry name" value="Homeodomain-like"/>
    <property type="match status" value="1"/>
</dbReference>
<comment type="caution">
    <text evidence="7">The sequence shown here is derived from an EMBL/GenBank/DDBJ whole genome shotgun (WGS) entry which is preliminary data.</text>
</comment>
<proteinExistence type="predicted"/>